<dbReference type="InterPro" id="IPR052162">
    <property type="entry name" value="Sensor_kinase/Photoreceptor"/>
</dbReference>
<evidence type="ECO:0000259" key="7">
    <source>
        <dbReference type="PROSITE" id="PS50112"/>
    </source>
</evidence>
<dbReference type="InterPro" id="IPR000014">
    <property type="entry name" value="PAS"/>
</dbReference>
<dbReference type="AlphaFoldDB" id="A0A645A689"/>
<dbReference type="InterPro" id="IPR016032">
    <property type="entry name" value="Sig_transdc_resp-reg_C-effctor"/>
</dbReference>
<proteinExistence type="predicted"/>
<gene>
    <name evidence="8" type="ORF">SDC9_95312</name>
</gene>
<sequence>MKNFSKEKTVSSVQGSEAASVFDSKMSEEIFRLMIQNSNDSFVLMDAEGNQIFLNEAGADVTGYKKEELLGSFEKVIHPDDLIKVQDAYLKVCSGKDVVKVQYRHIHKTKGFIWMEAVGQNHFGNPAIKAVVLNVRDITELKTKEMLIQQQNEELQLLNQQKDKLIVAEAEKSRKLSELLQKRKKELASSALMLSHISDMHKNTLQGLKELMSCNEDEVFENLKKIVSDMSASFRNIDWSSFQKRFEELNLGFFKKLGKQFPSLSPTEQKLVAYIKLGFSSKEISALTNNTVESVHVSRSRLRKKLGLSATDNLSLFVGNL</sequence>
<dbReference type="NCBIfam" id="TIGR00229">
    <property type="entry name" value="sensory_box"/>
    <property type="match status" value="1"/>
</dbReference>
<keyword evidence="6" id="KW-0175">Coiled coil</keyword>
<evidence type="ECO:0000256" key="6">
    <source>
        <dbReference type="SAM" id="Coils"/>
    </source>
</evidence>
<feature type="domain" description="PAS" evidence="7">
    <location>
        <begin position="27"/>
        <end position="96"/>
    </location>
</feature>
<dbReference type="GO" id="GO:0006355">
    <property type="term" value="P:regulation of DNA-templated transcription"/>
    <property type="evidence" value="ECO:0007669"/>
    <property type="project" value="InterPro"/>
</dbReference>
<keyword evidence="4" id="KW-0808">Transferase</keyword>
<dbReference type="PROSITE" id="PS50112">
    <property type="entry name" value="PAS"/>
    <property type="match status" value="1"/>
</dbReference>
<feature type="coiled-coil region" evidence="6">
    <location>
        <begin position="141"/>
        <end position="168"/>
    </location>
</feature>
<organism evidence="8">
    <name type="scientific">bioreactor metagenome</name>
    <dbReference type="NCBI Taxonomy" id="1076179"/>
    <lineage>
        <taxon>unclassified sequences</taxon>
        <taxon>metagenomes</taxon>
        <taxon>ecological metagenomes</taxon>
    </lineage>
</organism>
<evidence type="ECO:0000256" key="5">
    <source>
        <dbReference type="ARBA" id="ARBA00022777"/>
    </source>
</evidence>
<evidence type="ECO:0000256" key="4">
    <source>
        <dbReference type="ARBA" id="ARBA00022679"/>
    </source>
</evidence>
<dbReference type="PANTHER" id="PTHR43304">
    <property type="entry name" value="PHYTOCHROME-LIKE PROTEIN CPH1"/>
    <property type="match status" value="1"/>
</dbReference>
<dbReference type="EMBL" id="VSSQ01012164">
    <property type="protein sequence ID" value="MPM48587.1"/>
    <property type="molecule type" value="Genomic_DNA"/>
</dbReference>
<dbReference type="InterPro" id="IPR035965">
    <property type="entry name" value="PAS-like_dom_sf"/>
</dbReference>
<dbReference type="InterPro" id="IPR036388">
    <property type="entry name" value="WH-like_DNA-bd_sf"/>
</dbReference>
<comment type="catalytic activity">
    <reaction evidence="1">
        <text>ATP + protein L-histidine = ADP + protein N-phospho-L-histidine.</text>
        <dbReference type="EC" id="2.7.13.3"/>
    </reaction>
</comment>
<dbReference type="CDD" id="cd00130">
    <property type="entry name" value="PAS"/>
    <property type="match status" value="1"/>
</dbReference>
<protein>
    <recommendedName>
        <fullName evidence="2">histidine kinase</fullName>
        <ecNumber evidence="2">2.7.13.3</ecNumber>
    </recommendedName>
</protein>
<dbReference type="SUPFAM" id="SSF46894">
    <property type="entry name" value="C-terminal effector domain of the bipartite response regulators"/>
    <property type="match status" value="1"/>
</dbReference>
<keyword evidence="3" id="KW-0597">Phosphoprotein</keyword>
<evidence type="ECO:0000256" key="3">
    <source>
        <dbReference type="ARBA" id="ARBA00022553"/>
    </source>
</evidence>
<evidence type="ECO:0000256" key="1">
    <source>
        <dbReference type="ARBA" id="ARBA00000085"/>
    </source>
</evidence>
<dbReference type="GO" id="GO:0004673">
    <property type="term" value="F:protein histidine kinase activity"/>
    <property type="evidence" value="ECO:0007669"/>
    <property type="project" value="UniProtKB-EC"/>
</dbReference>
<accession>A0A645A689</accession>
<keyword evidence="5" id="KW-0418">Kinase</keyword>
<dbReference type="EC" id="2.7.13.3" evidence="2"/>
<dbReference type="Gene3D" id="1.10.10.10">
    <property type="entry name" value="Winged helix-like DNA-binding domain superfamily/Winged helix DNA-binding domain"/>
    <property type="match status" value="1"/>
</dbReference>
<name>A0A645A689_9ZZZZ</name>
<dbReference type="SUPFAM" id="SSF55785">
    <property type="entry name" value="PYP-like sensor domain (PAS domain)"/>
    <property type="match status" value="1"/>
</dbReference>
<dbReference type="InterPro" id="IPR013655">
    <property type="entry name" value="PAS_fold_3"/>
</dbReference>
<dbReference type="InterPro" id="IPR000792">
    <property type="entry name" value="Tscrpt_reg_LuxR_C"/>
</dbReference>
<dbReference type="Pfam" id="PF08447">
    <property type="entry name" value="PAS_3"/>
    <property type="match status" value="1"/>
</dbReference>
<dbReference type="GO" id="GO:0003677">
    <property type="term" value="F:DNA binding"/>
    <property type="evidence" value="ECO:0007669"/>
    <property type="project" value="InterPro"/>
</dbReference>
<reference evidence="8" key="1">
    <citation type="submission" date="2019-08" db="EMBL/GenBank/DDBJ databases">
        <authorList>
            <person name="Kucharzyk K."/>
            <person name="Murdoch R.W."/>
            <person name="Higgins S."/>
            <person name="Loffler F."/>
        </authorList>
    </citation>
    <scope>NUCLEOTIDE SEQUENCE</scope>
</reference>
<evidence type="ECO:0000256" key="2">
    <source>
        <dbReference type="ARBA" id="ARBA00012438"/>
    </source>
</evidence>
<dbReference type="Gene3D" id="3.30.450.20">
    <property type="entry name" value="PAS domain"/>
    <property type="match status" value="1"/>
</dbReference>
<dbReference type="SMART" id="SM00091">
    <property type="entry name" value="PAS"/>
    <property type="match status" value="1"/>
</dbReference>
<comment type="caution">
    <text evidence="8">The sequence shown here is derived from an EMBL/GenBank/DDBJ whole genome shotgun (WGS) entry which is preliminary data.</text>
</comment>
<dbReference type="SMART" id="SM00421">
    <property type="entry name" value="HTH_LUXR"/>
    <property type="match status" value="1"/>
</dbReference>
<dbReference type="PANTHER" id="PTHR43304:SF1">
    <property type="entry name" value="PAC DOMAIN-CONTAINING PROTEIN"/>
    <property type="match status" value="1"/>
</dbReference>
<evidence type="ECO:0000313" key="8">
    <source>
        <dbReference type="EMBL" id="MPM48587.1"/>
    </source>
</evidence>